<dbReference type="SUPFAM" id="SSF103473">
    <property type="entry name" value="MFS general substrate transporter"/>
    <property type="match status" value="1"/>
</dbReference>
<keyword evidence="2" id="KW-0813">Transport</keyword>
<feature type="transmembrane region" description="Helical" evidence="7">
    <location>
        <begin position="12"/>
        <end position="36"/>
    </location>
</feature>
<dbReference type="InterPro" id="IPR036259">
    <property type="entry name" value="MFS_trans_sf"/>
</dbReference>
<gene>
    <name evidence="9" type="ORF">MKY91_01910</name>
</gene>
<accession>A0ABU9VDD4</accession>
<dbReference type="PRINTS" id="PR01035">
    <property type="entry name" value="TCRTETA"/>
</dbReference>
<name>A0ABU9VDD4_9BACI</name>
<comment type="caution">
    <text evidence="9">The sequence shown here is derived from an EMBL/GenBank/DDBJ whole genome shotgun (WGS) entry which is preliminary data.</text>
</comment>
<dbReference type="RefSeq" id="WP_343129086.1">
    <property type="nucleotide sequence ID" value="NZ_JBCITK010000001.1"/>
</dbReference>
<feature type="transmembrane region" description="Helical" evidence="7">
    <location>
        <begin position="48"/>
        <end position="68"/>
    </location>
</feature>
<reference evidence="9 10" key="1">
    <citation type="submission" date="2024-03" db="EMBL/GenBank/DDBJ databases">
        <title>Bacilli Hybrid Assemblies.</title>
        <authorList>
            <person name="Kovac J."/>
        </authorList>
    </citation>
    <scope>NUCLEOTIDE SEQUENCE [LARGE SCALE GENOMIC DNA]</scope>
    <source>
        <strain evidence="9 10">FSL R7-0666</strain>
    </source>
</reference>
<dbReference type="Pfam" id="PF07690">
    <property type="entry name" value="MFS_1"/>
    <property type="match status" value="1"/>
</dbReference>
<sequence>MKSKSIYKNVQYMNILIAQIFSSFADWMFLICMLALAAVDLGVSSIEISILMLAFALPQLFVSPLAGVMTDRFDRKYLLLFSEIGRACVVLFTPIVSDVYSLAMILLLLGLFKSFFIPAKSGKLKETLRAEQLQEGVALSGMVDHASKIFGPSLGGILIATFSFSTLFYVVSSAYFLSVISILLIKKDQFSVSQTNSAMKKKSTNLEGFQMITSSPFLFIATVAMASGLFFIQLVDSQLVLFLDQFFTRTSQILGFSMAASGAGTLLITALLRKRNIRNYFRNMYSGIFMLGVSFLLAILCTYVPEQLATLFIPVCFFIGGFAIGLILVTFQIVVQVVTPVDKIGRIFGAISSISSFVTILGLALGGVIAQLVGVHLTILLTASCLVILSSILKLYQTKTSHTSSIQPIQLEKEVM</sequence>
<comment type="subcellular location">
    <subcellularLocation>
        <location evidence="1">Cell membrane</location>
        <topology evidence="1">Multi-pass membrane protein</topology>
    </subcellularLocation>
</comment>
<organism evidence="9 10">
    <name type="scientific">Alkalicoccobacillus gibsonii</name>
    <dbReference type="NCBI Taxonomy" id="79881"/>
    <lineage>
        <taxon>Bacteria</taxon>
        <taxon>Bacillati</taxon>
        <taxon>Bacillota</taxon>
        <taxon>Bacilli</taxon>
        <taxon>Bacillales</taxon>
        <taxon>Bacillaceae</taxon>
        <taxon>Alkalicoccobacillus</taxon>
    </lineage>
</organism>
<feature type="transmembrane region" description="Helical" evidence="7">
    <location>
        <begin position="284"/>
        <end position="305"/>
    </location>
</feature>
<dbReference type="PANTHER" id="PTHR43266:SF2">
    <property type="entry name" value="MAJOR FACILITATOR SUPERFAMILY (MFS) PROFILE DOMAIN-CONTAINING PROTEIN"/>
    <property type="match status" value="1"/>
</dbReference>
<dbReference type="CDD" id="cd06173">
    <property type="entry name" value="MFS_MefA_like"/>
    <property type="match status" value="1"/>
</dbReference>
<keyword evidence="10" id="KW-1185">Reference proteome</keyword>
<keyword evidence="5 7" id="KW-1133">Transmembrane helix</keyword>
<evidence type="ECO:0000256" key="6">
    <source>
        <dbReference type="ARBA" id="ARBA00023136"/>
    </source>
</evidence>
<proteinExistence type="predicted"/>
<feature type="transmembrane region" description="Helical" evidence="7">
    <location>
        <begin position="311"/>
        <end position="335"/>
    </location>
</feature>
<dbReference type="InterPro" id="IPR001958">
    <property type="entry name" value="Tet-R_TetA/multi-R_MdtG-like"/>
</dbReference>
<evidence type="ECO:0000313" key="10">
    <source>
        <dbReference type="Proteomes" id="UP001418796"/>
    </source>
</evidence>
<feature type="transmembrane region" description="Helical" evidence="7">
    <location>
        <begin position="206"/>
        <end position="232"/>
    </location>
</feature>
<dbReference type="EMBL" id="JBCITK010000001">
    <property type="protein sequence ID" value="MEN0641914.1"/>
    <property type="molecule type" value="Genomic_DNA"/>
</dbReference>
<evidence type="ECO:0000256" key="4">
    <source>
        <dbReference type="ARBA" id="ARBA00022692"/>
    </source>
</evidence>
<evidence type="ECO:0000256" key="7">
    <source>
        <dbReference type="SAM" id="Phobius"/>
    </source>
</evidence>
<evidence type="ECO:0000256" key="5">
    <source>
        <dbReference type="ARBA" id="ARBA00022989"/>
    </source>
</evidence>
<dbReference type="PROSITE" id="PS50850">
    <property type="entry name" value="MFS"/>
    <property type="match status" value="1"/>
</dbReference>
<dbReference type="PANTHER" id="PTHR43266">
    <property type="entry name" value="MACROLIDE-EFFLUX PROTEIN"/>
    <property type="match status" value="1"/>
</dbReference>
<dbReference type="Gene3D" id="1.20.1250.20">
    <property type="entry name" value="MFS general substrate transporter like domains"/>
    <property type="match status" value="1"/>
</dbReference>
<protein>
    <submittedName>
        <fullName evidence="9">MFS transporter</fullName>
    </submittedName>
</protein>
<keyword evidence="6 7" id="KW-0472">Membrane</keyword>
<feature type="transmembrane region" description="Helical" evidence="7">
    <location>
        <begin position="375"/>
        <end position="396"/>
    </location>
</feature>
<feature type="transmembrane region" description="Helical" evidence="7">
    <location>
        <begin position="252"/>
        <end position="272"/>
    </location>
</feature>
<dbReference type="Proteomes" id="UP001418796">
    <property type="component" value="Unassembled WGS sequence"/>
</dbReference>
<feature type="transmembrane region" description="Helical" evidence="7">
    <location>
        <begin position="89"/>
        <end position="112"/>
    </location>
</feature>
<evidence type="ECO:0000256" key="2">
    <source>
        <dbReference type="ARBA" id="ARBA00022448"/>
    </source>
</evidence>
<dbReference type="InterPro" id="IPR011701">
    <property type="entry name" value="MFS"/>
</dbReference>
<dbReference type="InterPro" id="IPR020846">
    <property type="entry name" value="MFS_dom"/>
</dbReference>
<feature type="transmembrane region" description="Helical" evidence="7">
    <location>
        <begin position="157"/>
        <end position="185"/>
    </location>
</feature>
<evidence type="ECO:0000256" key="3">
    <source>
        <dbReference type="ARBA" id="ARBA00022475"/>
    </source>
</evidence>
<evidence type="ECO:0000313" key="9">
    <source>
        <dbReference type="EMBL" id="MEN0641914.1"/>
    </source>
</evidence>
<keyword evidence="4 7" id="KW-0812">Transmembrane</keyword>
<evidence type="ECO:0000256" key="1">
    <source>
        <dbReference type="ARBA" id="ARBA00004651"/>
    </source>
</evidence>
<feature type="domain" description="Major facilitator superfamily (MFS) profile" evidence="8">
    <location>
        <begin position="12"/>
        <end position="402"/>
    </location>
</feature>
<keyword evidence="3" id="KW-1003">Cell membrane</keyword>
<evidence type="ECO:0000259" key="8">
    <source>
        <dbReference type="PROSITE" id="PS50850"/>
    </source>
</evidence>
<feature type="transmembrane region" description="Helical" evidence="7">
    <location>
        <begin position="347"/>
        <end position="369"/>
    </location>
</feature>